<gene>
    <name evidence="4" type="primary">lytH</name>
    <name evidence="4" type="ORF">HLPCO_000733</name>
</gene>
<dbReference type="SUPFAM" id="SSF53955">
    <property type="entry name" value="Lysozyme-like"/>
    <property type="match status" value="1"/>
</dbReference>
<dbReference type="InterPro" id="IPR016047">
    <property type="entry name" value="M23ase_b-sheet_dom"/>
</dbReference>
<dbReference type="InterPro" id="IPR011055">
    <property type="entry name" value="Dup_hybrid_motif"/>
</dbReference>
<reference evidence="4 5" key="2">
    <citation type="journal article" date="2013" name="PLoS ONE">
        <title>INDIGO - INtegrated Data Warehouse of MIcrobial GenOmes with Examples from the Red Sea Extremophiles.</title>
        <authorList>
            <person name="Alam I."/>
            <person name="Antunes A."/>
            <person name="Kamau A.A."/>
            <person name="Ba Alawi W."/>
            <person name="Kalkatawi M."/>
            <person name="Stingl U."/>
            <person name="Bajic V.B."/>
        </authorList>
    </citation>
    <scope>NUCLEOTIDE SEQUENCE [LARGE SCALE GENOMIC DNA]</scope>
    <source>
        <strain evidence="4 5">SSD-17B</strain>
    </source>
</reference>
<dbReference type="PANTHER" id="PTHR21666">
    <property type="entry name" value="PEPTIDASE-RELATED"/>
    <property type="match status" value="1"/>
</dbReference>
<evidence type="ECO:0000259" key="3">
    <source>
        <dbReference type="Pfam" id="PF01551"/>
    </source>
</evidence>
<accession>U2FPZ4</accession>
<evidence type="ECO:0000256" key="2">
    <source>
        <dbReference type="SAM" id="SignalP"/>
    </source>
</evidence>
<dbReference type="Pfam" id="PF01551">
    <property type="entry name" value="Peptidase_M23"/>
    <property type="match status" value="1"/>
</dbReference>
<comment type="caution">
    <text evidence="4">The sequence shown here is derived from an EMBL/GenBank/DDBJ whole genome shotgun (WGS) entry which is preliminary data.</text>
</comment>
<feature type="domain" description="M23ase beta-sheet core" evidence="3">
    <location>
        <begin position="208"/>
        <end position="304"/>
    </location>
</feature>
<dbReference type="InterPro" id="IPR023346">
    <property type="entry name" value="Lysozyme-like_dom_sf"/>
</dbReference>
<keyword evidence="1 2" id="KW-0732">Signal</keyword>
<proteinExistence type="predicted"/>
<evidence type="ECO:0000313" key="4">
    <source>
        <dbReference type="EMBL" id="ERJ13114.1"/>
    </source>
</evidence>
<dbReference type="EMBL" id="AFNU02000002">
    <property type="protein sequence ID" value="ERJ13114.1"/>
    <property type="molecule type" value="Genomic_DNA"/>
</dbReference>
<evidence type="ECO:0000256" key="1">
    <source>
        <dbReference type="ARBA" id="ARBA00022729"/>
    </source>
</evidence>
<reference evidence="4 5" key="1">
    <citation type="journal article" date="2011" name="J. Bacteriol.">
        <title>Genome sequence of Haloplasma contractile, an unusual contractile bacterium from a deep-sea anoxic brine lake.</title>
        <authorList>
            <person name="Antunes A."/>
            <person name="Alam I."/>
            <person name="El Dorry H."/>
            <person name="Siam R."/>
            <person name="Robertson A."/>
            <person name="Bajic V.B."/>
            <person name="Stingl U."/>
        </authorList>
    </citation>
    <scope>NUCLEOTIDE SEQUENCE [LARGE SCALE GENOMIC DNA]</scope>
    <source>
        <strain evidence="4 5">SSD-17B</strain>
    </source>
</reference>
<feature type="chain" id="PRO_5004627714" evidence="2">
    <location>
        <begin position="27"/>
        <end position="328"/>
    </location>
</feature>
<dbReference type="STRING" id="1033810.HLPCO_000733"/>
<dbReference type="RefSeq" id="WP_008826876.1">
    <property type="nucleotide sequence ID" value="NZ_AFNU02000002.1"/>
</dbReference>
<dbReference type="InterPro" id="IPR050570">
    <property type="entry name" value="Cell_wall_metabolism_enzyme"/>
</dbReference>
<dbReference type="OrthoDB" id="9810477at2"/>
<dbReference type="AlphaFoldDB" id="U2FPZ4"/>
<protein>
    <submittedName>
        <fullName evidence="4">L-Ala--D-Glu endopeptidase protein</fullName>
    </submittedName>
</protein>
<feature type="signal peptide" evidence="2">
    <location>
        <begin position="1"/>
        <end position="26"/>
    </location>
</feature>
<dbReference type="eggNOG" id="COG0739">
    <property type="taxonomic scope" value="Bacteria"/>
</dbReference>
<dbReference type="Proteomes" id="UP000005707">
    <property type="component" value="Unassembled WGS sequence"/>
</dbReference>
<dbReference type="InParanoid" id="U2FPZ4"/>
<dbReference type="SUPFAM" id="SSF51261">
    <property type="entry name" value="Duplicated hybrid motif"/>
    <property type="match status" value="1"/>
</dbReference>
<dbReference type="GO" id="GO:0004222">
    <property type="term" value="F:metalloendopeptidase activity"/>
    <property type="evidence" value="ECO:0007669"/>
    <property type="project" value="TreeGrafter"/>
</dbReference>
<dbReference type="CDD" id="cd12797">
    <property type="entry name" value="M23_peptidase"/>
    <property type="match status" value="1"/>
</dbReference>
<organism evidence="4 5">
    <name type="scientific">Haloplasma contractile SSD-17B</name>
    <dbReference type="NCBI Taxonomy" id="1033810"/>
    <lineage>
        <taxon>Bacteria</taxon>
        <taxon>Bacillati</taxon>
        <taxon>Mycoplasmatota</taxon>
        <taxon>Mollicutes</taxon>
        <taxon>Haloplasmatales</taxon>
        <taxon>Haloplasmataceae</taxon>
        <taxon>Haloplasma</taxon>
    </lineage>
</organism>
<sequence length="328" mass="37805">MKIKKLLVLLLVFPISICTITTGVNAAKKDDNQVPERMYIYKQYARYTDIPWYIIGAIDQYERNTKNYRKYCKKDEEIISICFDPVLWSGYANPREDDQNLDTIYLFQGMGVDGDGDGLAERLNTYDRLQAMLNYISSYGKGKKEIEAALLNYYKVEKGVNIIFTIAKLFEQYDTVELGKRVFPIPKHYAGDYTNNYGTGRSWGGYRIHEGVDIFSHYGTPVVSTAYGVVEIIGWNEFGGYRLGIRDMYNTYEYYAHLNGYAKGLEEGDIVEPGQVIGYVGSTGYGKEGTSGKFPPHLHFGFYKFDGRKEWSFNPYHYINKWERVSLK</sequence>
<evidence type="ECO:0000313" key="5">
    <source>
        <dbReference type="Proteomes" id="UP000005707"/>
    </source>
</evidence>
<keyword evidence="5" id="KW-1185">Reference proteome</keyword>
<dbReference type="PANTHER" id="PTHR21666:SF289">
    <property type="entry name" value="L-ALA--D-GLU ENDOPEPTIDASE"/>
    <property type="match status" value="1"/>
</dbReference>
<dbReference type="Gene3D" id="2.70.70.10">
    <property type="entry name" value="Glucose Permease (Domain IIA)"/>
    <property type="match status" value="1"/>
</dbReference>
<dbReference type="FunCoup" id="U2FPZ4">
    <property type="interactions" value="32"/>
</dbReference>
<name>U2FPZ4_9MOLU</name>